<sequence length="53" mass="6325">CDYAPLDINDYGTCYCNLYFRSDFYETVGELFVLVPERRPVEKEKAVLEHFKK</sequence>
<evidence type="ECO:0008006" key="2">
    <source>
        <dbReference type="Google" id="ProtNLM"/>
    </source>
</evidence>
<dbReference type="AlphaFoldDB" id="X1JPC7"/>
<dbReference type="InterPro" id="IPR036644">
    <property type="entry name" value="FTR_bsu_sf"/>
</dbReference>
<comment type="caution">
    <text evidence="1">The sequence shown here is derived from an EMBL/GenBank/DDBJ whole genome shotgun (WGS) entry which is preliminary data.</text>
</comment>
<accession>X1JPC7</accession>
<proteinExistence type="predicted"/>
<organism evidence="1">
    <name type="scientific">marine sediment metagenome</name>
    <dbReference type="NCBI Taxonomy" id="412755"/>
    <lineage>
        <taxon>unclassified sequences</taxon>
        <taxon>metagenomes</taxon>
        <taxon>ecological metagenomes</taxon>
    </lineage>
</organism>
<feature type="non-terminal residue" evidence="1">
    <location>
        <position position="1"/>
    </location>
</feature>
<dbReference type="EMBL" id="BARU01025879">
    <property type="protein sequence ID" value="GAH71643.1"/>
    <property type="molecule type" value="Genomic_DNA"/>
</dbReference>
<dbReference type="GO" id="GO:0016730">
    <property type="term" value="F:oxidoreductase activity, acting on iron-sulfur proteins as donors"/>
    <property type="evidence" value="ECO:0007669"/>
    <property type="project" value="InterPro"/>
</dbReference>
<name>X1JPC7_9ZZZZ</name>
<reference evidence="1" key="1">
    <citation type="journal article" date="2014" name="Front. Microbiol.">
        <title>High frequency of phylogenetically diverse reductive dehalogenase-homologous genes in deep subseafloor sedimentary metagenomes.</title>
        <authorList>
            <person name="Kawai M."/>
            <person name="Futagami T."/>
            <person name="Toyoda A."/>
            <person name="Takaki Y."/>
            <person name="Nishi S."/>
            <person name="Hori S."/>
            <person name="Arai W."/>
            <person name="Tsubouchi T."/>
            <person name="Morono Y."/>
            <person name="Uchiyama I."/>
            <person name="Ito T."/>
            <person name="Fujiyama A."/>
            <person name="Inagaki F."/>
            <person name="Takami H."/>
        </authorList>
    </citation>
    <scope>NUCLEOTIDE SEQUENCE</scope>
    <source>
        <strain evidence="1">Expedition CK06-06</strain>
    </source>
</reference>
<dbReference type="SUPFAM" id="SSF57662">
    <property type="entry name" value="Ferredoxin thioredoxin reductase (FTR), catalytic beta chain"/>
    <property type="match status" value="1"/>
</dbReference>
<protein>
    <recommendedName>
        <fullName evidence="2">Ferredoxin:thioredoxin reductase</fullName>
    </recommendedName>
</protein>
<evidence type="ECO:0000313" key="1">
    <source>
        <dbReference type="EMBL" id="GAH71643.1"/>
    </source>
</evidence>
<gene>
    <name evidence="1" type="ORF">S03H2_41650</name>
</gene>